<accession>A0A8J5TI46</accession>
<evidence type="ECO:0000313" key="4">
    <source>
        <dbReference type="EMBL" id="KAG8077826.1"/>
    </source>
</evidence>
<evidence type="ECO:0000256" key="1">
    <source>
        <dbReference type="ARBA" id="ARBA00005701"/>
    </source>
</evidence>
<comment type="caution">
    <text evidence="4">The sequence shown here is derived from an EMBL/GenBank/DDBJ whole genome shotgun (WGS) entry which is preliminary data.</text>
</comment>
<gene>
    <name evidence="4" type="ORF">GUJ93_ZPchr0007g5114</name>
</gene>
<dbReference type="Pfam" id="PF07896">
    <property type="entry name" value="DUF1674"/>
    <property type="match status" value="1"/>
</dbReference>
<protein>
    <recommendedName>
        <fullName evidence="2">Succinate dehydrogenase assembly factor 4, mitochondrial</fullName>
    </recommendedName>
</protein>
<dbReference type="Proteomes" id="UP000729402">
    <property type="component" value="Unassembled WGS sequence"/>
</dbReference>
<dbReference type="PANTHER" id="PTHR28524">
    <property type="entry name" value="SUCCINATE DEHYDROGENASE ASSEMBLY FACTOR 4, MITOCHONDRIAL"/>
    <property type="match status" value="1"/>
</dbReference>
<feature type="region of interest" description="Disordered" evidence="3">
    <location>
        <begin position="29"/>
        <end position="113"/>
    </location>
</feature>
<reference evidence="4" key="1">
    <citation type="journal article" date="2021" name="bioRxiv">
        <title>Whole Genome Assembly and Annotation of Northern Wild Rice, Zizania palustris L., Supports a Whole Genome Duplication in the Zizania Genus.</title>
        <authorList>
            <person name="Haas M."/>
            <person name="Kono T."/>
            <person name="Macchietto M."/>
            <person name="Millas R."/>
            <person name="McGilp L."/>
            <person name="Shao M."/>
            <person name="Duquette J."/>
            <person name="Hirsch C.N."/>
            <person name="Kimball J."/>
        </authorList>
    </citation>
    <scope>NUCLEOTIDE SEQUENCE</scope>
    <source>
        <tissue evidence="4">Fresh leaf tissue</tissue>
    </source>
</reference>
<evidence type="ECO:0000256" key="2">
    <source>
        <dbReference type="ARBA" id="ARBA00022170"/>
    </source>
</evidence>
<organism evidence="4 5">
    <name type="scientific">Zizania palustris</name>
    <name type="common">Northern wild rice</name>
    <dbReference type="NCBI Taxonomy" id="103762"/>
    <lineage>
        <taxon>Eukaryota</taxon>
        <taxon>Viridiplantae</taxon>
        <taxon>Streptophyta</taxon>
        <taxon>Embryophyta</taxon>
        <taxon>Tracheophyta</taxon>
        <taxon>Spermatophyta</taxon>
        <taxon>Magnoliopsida</taxon>
        <taxon>Liliopsida</taxon>
        <taxon>Poales</taxon>
        <taxon>Poaceae</taxon>
        <taxon>BOP clade</taxon>
        <taxon>Oryzoideae</taxon>
        <taxon>Oryzeae</taxon>
        <taxon>Zizaniinae</taxon>
        <taxon>Zizania</taxon>
    </lineage>
</organism>
<dbReference type="GO" id="GO:0034553">
    <property type="term" value="P:mitochondrial respiratory chain complex II assembly"/>
    <property type="evidence" value="ECO:0007669"/>
    <property type="project" value="TreeGrafter"/>
</dbReference>
<proteinExistence type="inferred from homology"/>
<dbReference type="EMBL" id="JAAALK010000282">
    <property type="protein sequence ID" value="KAG8077826.1"/>
    <property type="molecule type" value="Genomic_DNA"/>
</dbReference>
<keyword evidence="5" id="KW-1185">Reference proteome</keyword>
<dbReference type="InterPro" id="IPR012875">
    <property type="entry name" value="SDHF4"/>
</dbReference>
<reference evidence="4" key="2">
    <citation type="submission" date="2021-02" db="EMBL/GenBank/DDBJ databases">
        <authorList>
            <person name="Kimball J.A."/>
            <person name="Haas M.W."/>
            <person name="Macchietto M."/>
            <person name="Kono T."/>
            <person name="Duquette J."/>
            <person name="Shao M."/>
        </authorList>
    </citation>
    <scope>NUCLEOTIDE SEQUENCE</scope>
    <source>
        <tissue evidence="4">Fresh leaf tissue</tissue>
    </source>
</reference>
<dbReference type="PANTHER" id="PTHR28524:SF3">
    <property type="entry name" value="SUCCINATE DEHYDROGENASE ASSEMBLY FACTOR 4, MITOCHONDRIAL"/>
    <property type="match status" value="1"/>
</dbReference>
<dbReference type="AlphaFoldDB" id="A0A8J5TI46"/>
<evidence type="ECO:0000256" key="3">
    <source>
        <dbReference type="SAM" id="MobiDB-lite"/>
    </source>
</evidence>
<dbReference type="OrthoDB" id="201362at2759"/>
<feature type="compositionally biased region" description="Basic and acidic residues" evidence="3">
    <location>
        <begin position="43"/>
        <end position="76"/>
    </location>
</feature>
<comment type="similarity">
    <text evidence="1">Belongs to the SDHAF4 family.</text>
</comment>
<evidence type="ECO:0000313" key="5">
    <source>
        <dbReference type="Proteomes" id="UP000729402"/>
    </source>
</evidence>
<dbReference type="GO" id="GO:0005739">
    <property type="term" value="C:mitochondrion"/>
    <property type="evidence" value="ECO:0007669"/>
    <property type="project" value="TreeGrafter"/>
</dbReference>
<sequence>MAARGEVVAWAGRGGGRGSRCRCLGRLQRRARKPVPRQGAEAAEERTSAWIGRDDGRGRNRRLDRAQRRAGKEPATEVKGGNVGARKEDGEDEGGEYMNKATGEIGGLHGPEPTRYDNWERGGRCSNSARHIVQIAFQHSFEHAAAMPCILA</sequence>
<name>A0A8J5TI46_ZIZPA</name>